<comment type="caution">
    <text evidence="2">The sequence shown here is derived from an EMBL/GenBank/DDBJ whole genome shotgun (WGS) entry which is preliminary data.</text>
</comment>
<dbReference type="EMBL" id="VSWD01000009">
    <property type="protein sequence ID" value="KAK3094061.1"/>
    <property type="molecule type" value="Genomic_DNA"/>
</dbReference>
<dbReference type="AlphaFoldDB" id="A0AA89C462"/>
<dbReference type="Proteomes" id="UP001186944">
    <property type="component" value="Unassembled WGS sequence"/>
</dbReference>
<gene>
    <name evidence="2" type="ORF">FSP39_023641</name>
</gene>
<name>A0AA89C462_PINIB</name>
<keyword evidence="3" id="KW-1185">Reference proteome</keyword>
<evidence type="ECO:0000313" key="3">
    <source>
        <dbReference type="Proteomes" id="UP001186944"/>
    </source>
</evidence>
<feature type="compositionally biased region" description="Polar residues" evidence="1">
    <location>
        <begin position="133"/>
        <end position="145"/>
    </location>
</feature>
<evidence type="ECO:0000256" key="1">
    <source>
        <dbReference type="SAM" id="MobiDB-lite"/>
    </source>
</evidence>
<accession>A0AA89C462</accession>
<feature type="region of interest" description="Disordered" evidence="1">
    <location>
        <begin position="95"/>
        <end position="160"/>
    </location>
</feature>
<protein>
    <submittedName>
        <fullName evidence="2">Uncharacterized protein</fullName>
    </submittedName>
</protein>
<evidence type="ECO:0000313" key="2">
    <source>
        <dbReference type="EMBL" id="KAK3094061.1"/>
    </source>
</evidence>
<sequence length="160" mass="17547">MFRKASVLLADESNIVLTPGSNGKQRLVLSGTLHDTPHQVRTVGNNGQFSCDKNCIKWVTYKICAHTIAVAEAENQLRKFLNWYNSSVRKPNYTALANMDMPQGRGKKATKATQRRKGSSTERPEPVAFVSTVPRQDVSSDNACPTSFAKPTLPNPTPGS</sequence>
<organism evidence="2 3">
    <name type="scientific">Pinctada imbricata</name>
    <name type="common">Atlantic pearl-oyster</name>
    <name type="synonym">Pinctada martensii</name>
    <dbReference type="NCBI Taxonomy" id="66713"/>
    <lineage>
        <taxon>Eukaryota</taxon>
        <taxon>Metazoa</taxon>
        <taxon>Spiralia</taxon>
        <taxon>Lophotrochozoa</taxon>
        <taxon>Mollusca</taxon>
        <taxon>Bivalvia</taxon>
        <taxon>Autobranchia</taxon>
        <taxon>Pteriomorphia</taxon>
        <taxon>Pterioida</taxon>
        <taxon>Pterioidea</taxon>
        <taxon>Pteriidae</taxon>
        <taxon>Pinctada</taxon>
    </lineage>
</organism>
<feature type="compositionally biased region" description="Basic residues" evidence="1">
    <location>
        <begin position="105"/>
        <end position="118"/>
    </location>
</feature>
<reference evidence="2" key="1">
    <citation type="submission" date="2019-08" db="EMBL/GenBank/DDBJ databases">
        <title>The improved chromosome-level genome for the pearl oyster Pinctada fucata martensii using PacBio sequencing and Hi-C.</title>
        <authorList>
            <person name="Zheng Z."/>
        </authorList>
    </citation>
    <scope>NUCLEOTIDE SEQUENCE</scope>
    <source>
        <strain evidence="2">ZZ-2019</strain>
        <tissue evidence="2">Adductor muscle</tissue>
    </source>
</reference>
<proteinExistence type="predicted"/>